<gene>
    <name evidence="9" type="ORF">FPL14_28050</name>
</gene>
<feature type="binding site" evidence="7">
    <location>
        <position position="57"/>
    </location>
    <ligand>
        <name>ATP</name>
        <dbReference type="ChEBI" id="CHEBI:30616"/>
    </ligand>
</feature>
<dbReference type="InterPro" id="IPR017441">
    <property type="entry name" value="Protein_kinase_ATP_BS"/>
</dbReference>
<sequence>MPDAGTDTATVPRWSYAHVGQLYGERYRILTPIGKGGMGRVYLAEDIRLGCKQRALKLTRPLPDERRSFLPEAQLLSELDHPHLPAIVDYYPPDPEGVACIVMDYIAGDTLAERLERYGYHLPFSFVLGVLIELCEVLVYLHAQTPSIVFRDLKPANVLLDRHNKAMLVDFGIARRYRDDVHKDTLQLGTPGFAAPEQLRGEQSDGRTDLYGIGAIAYFLLTGGQFAIRHRGEMKRVLQQDVPAQFASLLERLLDSQPDNRPQSAKELLGELVYIREPADDVGMSQRRQLHSYVHDPYDPREYGSKEQTVVIGMASAYPGAGGTFSSLALSSSLARSGISHALVECPGSDAELYALLNGTRRMPKGAVYAQANGQQAAAPAWRDGYAAYYPLEPNEAGTQPPEFAFASWLRRLGAPIVVLDLSSRWEQPAIKEWMMRSVDQLAIIADCYPMKWSRRRQQSCMEILKLANQRNIRSFWIANRDQPFPDRKQWLSLFPDKPEIYLPDLAGPAMLNSLWHGEGLFSNHPAMQKAERAFNHWIVSITKRR</sequence>
<dbReference type="GO" id="GO:0004674">
    <property type="term" value="F:protein serine/threonine kinase activity"/>
    <property type="evidence" value="ECO:0007669"/>
    <property type="project" value="UniProtKB-KW"/>
</dbReference>
<dbReference type="Gene3D" id="3.30.200.20">
    <property type="entry name" value="Phosphorylase Kinase, domain 1"/>
    <property type="match status" value="1"/>
</dbReference>
<dbReference type="InterPro" id="IPR050660">
    <property type="entry name" value="NEK_Ser/Thr_kinase"/>
</dbReference>
<dbReference type="Gene3D" id="1.10.510.10">
    <property type="entry name" value="Transferase(Phosphotransferase) domain 1"/>
    <property type="match status" value="1"/>
</dbReference>
<keyword evidence="9" id="KW-0723">Serine/threonine-protein kinase</keyword>
<dbReference type="Pfam" id="PF00069">
    <property type="entry name" value="Pkinase"/>
    <property type="match status" value="1"/>
</dbReference>
<evidence type="ECO:0000256" key="4">
    <source>
        <dbReference type="ARBA" id="ARBA00022741"/>
    </source>
</evidence>
<keyword evidence="10" id="KW-1185">Reference proteome</keyword>
<evidence type="ECO:0000256" key="3">
    <source>
        <dbReference type="ARBA" id="ARBA00022679"/>
    </source>
</evidence>
<evidence type="ECO:0000259" key="8">
    <source>
        <dbReference type="PROSITE" id="PS50011"/>
    </source>
</evidence>
<keyword evidence="3" id="KW-0808">Transferase</keyword>
<reference evidence="9 10" key="1">
    <citation type="submission" date="2019-07" db="EMBL/GenBank/DDBJ databases">
        <authorList>
            <person name="Kim J.K."/>
            <person name="Cheong H.-M."/>
            <person name="Choi Y."/>
            <person name="Hwang K.J."/>
            <person name="Lee S."/>
            <person name="Choi C."/>
        </authorList>
    </citation>
    <scope>NUCLEOTIDE SEQUENCE [LARGE SCALE GENOMIC DNA]</scope>
    <source>
        <strain evidence="9 10">KS 22</strain>
    </source>
</reference>
<dbReference type="AlphaFoldDB" id="A0A7G5C5W1"/>
<dbReference type="InterPro" id="IPR000719">
    <property type="entry name" value="Prot_kinase_dom"/>
</dbReference>
<evidence type="ECO:0000256" key="6">
    <source>
        <dbReference type="ARBA" id="ARBA00022840"/>
    </source>
</evidence>
<evidence type="ECO:0000313" key="9">
    <source>
        <dbReference type="EMBL" id="QMV44595.1"/>
    </source>
</evidence>
<dbReference type="SUPFAM" id="SSF56112">
    <property type="entry name" value="Protein kinase-like (PK-like)"/>
    <property type="match status" value="1"/>
</dbReference>
<dbReference type="InterPro" id="IPR011009">
    <property type="entry name" value="Kinase-like_dom_sf"/>
</dbReference>
<dbReference type="PANTHER" id="PTHR43671:SF13">
    <property type="entry name" value="SERINE_THREONINE-PROTEIN KINASE NEK2"/>
    <property type="match status" value="1"/>
</dbReference>
<organism evidence="9 10">
    <name type="scientific">Cohnella cholangitidis</name>
    <dbReference type="NCBI Taxonomy" id="2598458"/>
    <lineage>
        <taxon>Bacteria</taxon>
        <taxon>Bacillati</taxon>
        <taxon>Bacillota</taxon>
        <taxon>Bacilli</taxon>
        <taxon>Bacillales</taxon>
        <taxon>Paenibacillaceae</taxon>
        <taxon>Cohnella</taxon>
    </lineage>
</organism>
<dbReference type="SMART" id="SM00220">
    <property type="entry name" value="S_TKc"/>
    <property type="match status" value="1"/>
</dbReference>
<dbReference type="Proteomes" id="UP000515679">
    <property type="component" value="Chromosome"/>
</dbReference>
<keyword evidence="5 9" id="KW-0418">Kinase</keyword>
<dbReference type="PANTHER" id="PTHR43671">
    <property type="entry name" value="SERINE/THREONINE-PROTEIN KINASE NEK"/>
    <property type="match status" value="1"/>
</dbReference>
<dbReference type="PROSITE" id="PS50011">
    <property type="entry name" value="PROTEIN_KINASE_DOM"/>
    <property type="match status" value="1"/>
</dbReference>
<evidence type="ECO:0000256" key="5">
    <source>
        <dbReference type="ARBA" id="ARBA00022777"/>
    </source>
</evidence>
<keyword evidence="6 7" id="KW-0067">ATP-binding</keyword>
<name>A0A7G5C5W1_9BACL</name>
<evidence type="ECO:0000313" key="10">
    <source>
        <dbReference type="Proteomes" id="UP000515679"/>
    </source>
</evidence>
<proteinExistence type="inferred from homology"/>
<accession>A0A7G5C5W1</accession>
<evidence type="ECO:0000256" key="7">
    <source>
        <dbReference type="PROSITE-ProRule" id="PRU10141"/>
    </source>
</evidence>
<keyword evidence="4 7" id="KW-0547">Nucleotide-binding</keyword>
<dbReference type="KEGG" id="cchl:FPL14_28050"/>
<evidence type="ECO:0000256" key="2">
    <source>
        <dbReference type="ARBA" id="ARBA00012513"/>
    </source>
</evidence>
<dbReference type="EC" id="2.7.11.1" evidence="2"/>
<dbReference type="GO" id="GO:0005524">
    <property type="term" value="F:ATP binding"/>
    <property type="evidence" value="ECO:0007669"/>
    <property type="project" value="UniProtKB-UniRule"/>
</dbReference>
<comment type="similarity">
    <text evidence="1">Belongs to the protein kinase superfamily. NEK Ser/Thr protein kinase family. NIMA subfamily.</text>
</comment>
<protein>
    <recommendedName>
        <fullName evidence="2">non-specific serine/threonine protein kinase</fullName>
        <ecNumber evidence="2">2.7.11.1</ecNumber>
    </recommendedName>
</protein>
<evidence type="ECO:0000256" key="1">
    <source>
        <dbReference type="ARBA" id="ARBA00010886"/>
    </source>
</evidence>
<dbReference type="CDD" id="cd14014">
    <property type="entry name" value="STKc_PknB_like"/>
    <property type="match status" value="1"/>
</dbReference>
<dbReference type="PROSITE" id="PS00107">
    <property type="entry name" value="PROTEIN_KINASE_ATP"/>
    <property type="match status" value="1"/>
</dbReference>
<dbReference type="EMBL" id="CP041969">
    <property type="protein sequence ID" value="QMV44595.1"/>
    <property type="molecule type" value="Genomic_DNA"/>
</dbReference>
<feature type="domain" description="Protein kinase" evidence="8">
    <location>
        <begin position="27"/>
        <end position="275"/>
    </location>
</feature>
<dbReference type="RefSeq" id="WP_182300841.1">
    <property type="nucleotide sequence ID" value="NZ_CP041969.1"/>
</dbReference>